<evidence type="ECO:0000313" key="3">
    <source>
        <dbReference type="Proteomes" id="UP001054945"/>
    </source>
</evidence>
<proteinExistence type="predicted"/>
<evidence type="ECO:0008006" key="4">
    <source>
        <dbReference type="Google" id="ProtNLM"/>
    </source>
</evidence>
<keyword evidence="3" id="KW-1185">Reference proteome</keyword>
<dbReference type="EMBL" id="BPLR01004563">
    <property type="protein sequence ID" value="GIX95789.1"/>
    <property type="molecule type" value="Genomic_DNA"/>
</dbReference>
<keyword evidence="1" id="KW-1133">Transmembrane helix</keyword>
<keyword evidence="1" id="KW-0472">Membrane</keyword>
<evidence type="ECO:0000256" key="1">
    <source>
        <dbReference type="SAM" id="Phobius"/>
    </source>
</evidence>
<feature type="transmembrane region" description="Helical" evidence="1">
    <location>
        <begin position="69"/>
        <end position="87"/>
    </location>
</feature>
<dbReference type="Proteomes" id="UP001054945">
    <property type="component" value="Unassembled WGS sequence"/>
</dbReference>
<evidence type="ECO:0000313" key="2">
    <source>
        <dbReference type="EMBL" id="GIX95789.1"/>
    </source>
</evidence>
<reference evidence="2 3" key="1">
    <citation type="submission" date="2021-06" db="EMBL/GenBank/DDBJ databases">
        <title>Caerostris extrusa draft genome.</title>
        <authorList>
            <person name="Kono N."/>
            <person name="Arakawa K."/>
        </authorList>
    </citation>
    <scope>NUCLEOTIDE SEQUENCE [LARGE SCALE GENOMIC DNA]</scope>
</reference>
<accession>A0AAV4PIS3</accession>
<comment type="caution">
    <text evidence="2">The sequence shown here is derived from an EMBL/GenBank/DDBJ whole genome shotgun (WGS) entry which is preliminary data.</text>
</comment>
<sequence>MSIIVMKGYSRGGGLLRERMTCRSGTIKGNGRCSVLFGPNIRPLFLAARPDIASAGRDLSKQHTKKNSLVFIFAIAFGVAVITLGNVKKTQT</sequence>
<name>A0AAV4PIS3_CAEEX</name>
<dbReference type="AlphaFoldDB" id="A0AAV4PIS3"/>
<organism evidence="2 3">
    <name type="scientific">Caerostris extrusa</name>
    <name type="common">Bark spider</name>
    <name type="synonym">Caerostris bankana</name>
    <dbReference type="NCBI Taxonomy" id="172846"/>
    <lineage>
        <taxon>Eukaryota</taxon>
        <taxon>Metazoa</taxon>
        <taxon>Ecdysozoa</taxon>
        <taxon>Arthropoda</taxon>
        <taxon>Chelicerata</taxon>
        <taxon>Arachnida</taxon>
        <taxon>Araneae</taxon>
        <taxon>Araneomorphae</taxon>
        <taxon>Entelegynae</taxon>
        <taxon>Araneoidea</taxon>
        <taxon>Araneidae</taxon>
        <taxon>Caerostris</taxon>
    </lineage>
</organism>
<keyword evidence="1" id="KW-0812">Transmembrane</keyword>
<gene>
    <name evidence="2" type="ORF">CEXT_729061</name>
</gene>
<protein>
    <recommendedName>
        <fullName evidence="4">Transmembrane protein</fullName>
    </recommendedName>
</protein>